<evidence type="ECO:0000313" key="2">
    <source>
        <dbReference type="EMBL" id="KRH24486.1"/>
    </source>
</evidence>
<keyword evidence="1" id="KW-0812">Transmembrane</keyword>
<keyword evidence="1" id="KW-1133">Transmembrane helix</keyword>
<organism evidence="2">
    <name type="scientific">Glycine max</name>
    <name type="common">Soybean</name>
    <name type="synonym">Glycine hispida</name>
    <dbReference type="NCBI Taxonomy" id="3847"/>
    <lineage>
        <taxon>Eukaryota</taxon>
        <taxon>Viridiplantae</taxon>
        <taxon>Streptophyta</taxon>
        <taxon>Embryophyta</taxon>
        <taxon>Tracheophyta</taxon>
        <taxon>Spermatophyta</taxon>
        <taxon>Magnoliopsida</taxon>
        <taxon>eudicotyledons</taxon>
        <taxon>Gunneridae</taxon>
        <taxon>Pentapetalae</taxon>
        <taxon>rosids</taxon>
        <taxon>fabids</taxon>
        <taxon>Fabales</taxon>
        <taxon>Fabaceae</taxon>
        <taxon>Papilionoideae</taxon>
        <taxon>50 kb inversion clade</taxon>
        <taxon>NPAAA clade</taxon>
        <taxon>indigoferoid/millettioid clade</taxon>
        <taxon>Phaseoleae</taxon>
        <taxon>Glycine</taxon>
        <taxon>Glycine subgen. Soja</taxon>
    </lineage>
</organism>
<dbReference type="EMBL" id="CM000845">
    <property type="protein sequence ID" value="KRH24486.1"/>
    <property type="molecule type" value="Genomic_DNA"/>
</dbReference>
<dbReference type="PaxDb" id="3847-GLYMA12G04835.1"/>
<evidence type="ECO:0000313" key="3">
    <source>
        <dbReference type="EnsemblPlants" id="KRH24486"/>
    </source>
</evidence>
<feature type="transmembrane region" description="Helical" evidence="1">
    <location>
        <begin position="21"/>
        <end position="39"/>
    </location>
</feature>
<dbReference type="AlphaFoldDB" id="K7LSZ9"/>
<reference evidence="3" key="2">
    <citation type="submission" date="2018-02" db="UniProtKB">
        <authorList>
            <consortium name="EnsemblPlants"/>
        </authorList>
    </citation>
    <scope>IDENTIFICATION</scope>
    <source>
        <strain evidence="3">Williams 82</strain>
    </source>
</reference>
<evidence type="ECO:0000256" key="1">
    <source>
        <dbReference type="SAM" id="Phobius"/>
    </source>
</evidence>
<protein>
    <submittedName>
        <fullName evidence="2 3">Uncharacterized protein</fullName>
    </submittedName>
</protein>
<gene>
    <name evidence="2" type="ORF">GLYMA_12G044300</name>
</gene>
<accession>K7LSZ9</accession>
<dbReference type="Gramene" id="KRH24486">
    <property type="protein sequence ID" value="KRH24486"/>
    <property type="gene ID" value="GLYMA_12G044300"/>
</dbReference>
<sequence length="78" mass="9087">MQATRVYDRNGNNRTKHIHTYMCVCVCVLELKIYFLVFTCDTHFQLGACTKSFSFNMSNCGQFHPRRTVIMIPYIAVT</sequence>
<dbReference type="HOGENOM" id="CLU_2626826_0_0_1"/>
<reference evidence="2 3" key="1">
    <citation type="journal article" date="2010" name="Nature">
        <title>Genome sequence of the palaeopolyploid soybean.</title>
        <authorList>
            <person name="Schmutz J."/>
            <person name="Cannon S.B."/>
            <person name="Schlueter J."/>
            <person name="Ma J."/>
            <person name="Mitros T."/>
            <person name="Nelson W."/>
            <person name="Hyten D.L."/>
            <person name="Song Q."/>
            <person name="Thelen J.J."/>
            <person name="Cheng J."/>
            <person name="Xu D."/>
            <person name="Hellsten U."/>
            <person name="May G.D."/>
            <person name="Yu Y."/>
            <person name="Sakurai T."/>
            <person name="Umezawa T."/>
            <person name="Bhattacharyya M.K."/>
            <person name="Sandhu D."/>
            <person name="Valliyodan B."/>
            <person name="Lindquist E."/>
            <person name="Peto M."/>
            <person name="Grant D."/>
            <person name="Shu S."/>
            <person name="Goodstein D."/>
            <person name="Barry K."/>
            <person name="Futrell-Griggs M."/>
            <person name="Abernathy B."/>
            <person name="Du J."/>
            <person name="Tian Z."/>
            <person name="Zhu L."/>
            <person name="Gill N."/>
            <person name="Joshi T."/>
            <person name="Libault M."/>
            <person name="Sethuraman A."/>
            <person name="Zhang X.-C."/>
            <person name="Shinozaki K."/>
            <person name="Nguyen H.T."/>
            <person name="Wing R.A."/>
            <person name="Cregan P."/>
            <person name="Specht J."/>
            <person name="Grimwood J."/>
            <person name="Rokhsar D."/>
            <person name="Stacey G."/>
            <person name="Shoemaker R.C."/>
            <person name="Jackson S.A."/>
        </authorList>
    </citation>
    <scope>NUCLEOTIDE SEQUENCE</scope>
    <source>
        <strain evidence="3">cv. Williams 82</strain>
        <tissue evidence="2">Callus</tissue>
    </source>
</reference>
<evidence type="ECO:0000313" key="4">
    <source>
        <dbReference type="Proteomes" id="UP000008827"/>
    </source>
</evidence>
<dbReference type="Proteomes" id="UP000008827">
    <property type="component" value="Chromosome 12"/>
</dbReference>
<reference evidence="2" key="3">
    <citation type="submission" date="2018-07" db="EMBL/GenBank/DDBJ databases">
        <title>WGS assembly of Glycine max.</title>
        <authorList>
            <person name="Schmutz J."/>
            <person name="Cannon S."/>
            <person name="Schlueter J."/>
            <person name="Ma J."/>
            <person name="Mitros T."/>
            <person name="Nelson W."/>
            <person name="Hyten D."/>
            <person name="Song Q."/>
            <person name="Thelen J."/>
            <person name="Cheng J."/>
            <person name="Xu D."/>
            <person name="Hellsten U."/>
            <person name="May G."/>
            <person name="Yu Y."/>
            <person name="Sakurai T."/>
            <person name="Umezawa T."/>
            <person name="Bhattacharyya M."/>
            <person name="Sandhu D."/>
            <person name="Valliyodan B."/>
            <person name="Lindquist E."/>
            <person name="Peto M."/>
            <person name="Grant D."/>
            <person name="Shu S."/>
            <person name="Goodstein D."/>
            <person name="Barry K."/>
            <person name="Futrell-Griggs M."/>
            <person name="Abernathy B."/>
            <person name="Du J."/>
            <person name="Tian Z."/>
            <person name="Zhu L."/>
            <person name="Gill N."/>
            <person name="Joshi T."/>
            <person name="Libault M."/>
            <person name="Sethuraman A."/>
            <person name="Zhang X."/>
            <person name="Shinozaki K."/>
            <person name="Nguyen H."/>
            <person name="Wing R."/>
            <person name="Cregan P."/>
            <person name="Specht J."/>
            <person name="Grimwood J."/>
            <person name="Rokhsar D."/>
            <person name="Stacey G."/>
            <person name="Shoemaker R."/>
            <person name="Jackson S."/>
        </authorList>
    </citation>
    <scope>NUCLEOTIDE SEQUENCE</scope>
    <source>
        <tissue evidence="2">Callus</tissue>
    </source>
</reference>
<keyword evidence="1" id="KW-0472">Membrane</keyword>
<dbReference type="InParanoid" id="K7LSZ9"/>
<name>K7LSZ9_SOYBN</name>
<proteinExistence type="predicted"/>
<dbReference type="EnsemblPlants" id="KRH24486">
    <property type="protein sequence ID" value="KRH24486"/>
    <property type="gene ID" value="GLYMA_12G044300"/>
</dbReference>
<keyword evidence="4" id="KW-1185">Reference proteome</keyword>